<accession>A0AAV1Y3L5</accession>
<name>A0AAV1Y3L5_LUPLU</name>
<reference evidence="1 2" key="1">
    <citation type="submission" date="2024-03" db="EMBL/GenBank/DDBJ databases">
        <authorList>
            <person name="Martinez-Hernandez J."/>
        </authorList>
    </citation>
    <scope>NUCLEOTIDE SEQUENCE [LARGE SCALE GENOMIC DNA]</scope>
</reference>
<gene>
    <name evidence="1" type="ORF">LLUT_LOCUS29568</name>
</gene>
<evidence type="ECO:0008006" key="3">
    <source>
        <dbReference type="Google" id="ProtNLM"/>
    </source>
</evidence>
<protein>
    <recommendedName>
        <fullName evidence="3">Retrotransposon gag domain-containing protein</fullName>
    </recommendedName>
</protein>
<keyword evidence="2" id="KW-1185">Reference proteome</keyword>
<evidence type="ECO:0000313" key="1">
    <source>
        <dbReference type="EMBL" id="CAL0328508.1"/>
    </source>
</evidence>
<proteinExistence type="predicted"/>
<dbReference type="Proteomes" id="UP001497480">
    <property type="component" value="Unassembled WGS sequence"/>
</dbReference>
<evidence type="ECO:0000313" key="2">
    <source>
        <dbReference type="Proteomes" id="UP001497480"/>
    </source>
</evidence>
<dbReference type="EMBL" id="CAXHTB010000021">
    <property type="protein sequence ID" value="CAL0328508.1"/>
    <property type="molecule type" value="Genomic_DNA"/>
</dbReference>
<comment type="caution">
    <text evidence="1">The sequence shown here is derived from an EMBL/GenBank/DDBJ whole genome shotgun (WGS) entry which is preliminary data.</text>
</comment>
<sequence>MFQNHQLTTWKSFTRDLQQRFGPSLYANHQTKLFKLKQLTIVTDYQRHFKKLYNTVVGFFAEMILNYFISHLKLEIIRELAILQPHSDSHATGLAKLLSESKFNYAKLFPRFPRPTIKTTVPFSSGPTHTPQNKFSIKRFNVTLMQECRAHGLC</sequence>
<organism evidence="1 2">
    <name type="scientific">Lupinus luteus</name>
    <name type="common">European yellow lupine</name>
    <dbReference type="NCBI Taxonomy" id="3873"/>
    <lineage>
        <taxon>Eukaryota</taxon>
        <taxon>Viridiplantae</taxon>
        <taxon>Streptophyta</taxon>
        <taxon>Embryophyta</taxon>
        <taxon>Tracheophyta</taxon>
        <taxon>Spermatophyta</taxon>
        <taxon>Magnoliopsida</taxon>
        <taxon>eudicotyledons</taxon>
        <taxon>Gunneridae</taxon>
        <taxon>Pentapetalae</taxon>
        <taxon>rosids</taxon>
        <taxon>fabids</taxon>
        <taxon>Fabales</taxon>
        <taxon>Fabaceae</taxon>
        <taxon>Papilionoideae</taxon>
        <taxon>50 kb inversion clade</taxon>
        <taxon>genistoids sensu lato</taxon>
        <taxon>core genistoids</taxon>
        <taxon>Genisteae</taxon>
        <taxon>Lupinus</taxon>
    </lineage>
</organism>
<dbReference type="AlphaFoldDB" id="A0AAV1Y3L5"/>